<dbReference type="Proteomes" id="UP000095247">
    <property type="component" value="Unassembled WGS sequence"/>
</dbReference>
<accession>A0A1E5NBP1</accession>
<sequence length="297" mass="33921">MKKIFIILYAIIMSIPLLAQENADSKRYSDEGWYFSNHFLGRWNHFGALYQGQLFYKKALFREMNNFFFNDSYILAGIEQELSSFSRTSAYVEFQPLIALKVLLKFTYEAGLADAGKPVLVDGSTKEFNHALPPFTGLNPMTKKPQYVGGNTIYFQVAPTITIGGPAGEGLIALIYTPYINYIRAFGIDKDDYIYLARESIVVKAEDMYFNHDIKLGYSMKEWGMSFAINTTIEQMLSSKDLYRVGLFAAYSYKKALNSVPSLSPFVSTKIGTWLIEKHTQYKFAVQLDAGIEWKFY</sequence>
<gene>
    <name evidence="2" type="ORF">BFL38_02145</name>
</gene>
<evidence type="ECO:0000313" key="2">
    <source>
        <dbReference type="EMBL" id="OEJ13572.1"/>
    </source>
</evidence>
<name>A0A1E5NBP1_9SPIR</name>
<dbReference type="AlphaFoldDB" id="A0A1E5NBP1"/>
<evidence type="ECO:0000256" key="1">
    <source>
        <dbReference type="SAM" id="SignalP"/>
    </source>
</evidence>
<dbReference type="EMBL" id="MDCO01000012">
    <property type="protein sequence ID" value="OEJ13572.1"/>
    <property type="molecule type" value="Genomic_DNA"/>
</dbReference>
<protein>
    <recommendedName>
        <fullName evidence="4">Cell surface protein</fullName>
    </recommendedName>
</protein>
<feature type="chain" id="PRO_5009182207" description="Cell surface protein" evidence="1">
    <location>
        <begin position="20"/>
        <end position="297"/>
    </location>
</feature>
<proteinExistence type="predicted"/>
<feature type="signal peptide" evidence="1">
    <location>
        <begin position="1"/>
        <end position="19"/>
    </location>
</feature>
<evidence type="ECO:0000313" key="3">
    <source>
        <dbReference type="Proteomes" id="UP000095247"/>
    </source>
</evidence>
<dbReference type="RefSeq" id="WP_069726887.1">
    <property type="nucleotide sequence ID" value="NZ_MDCO01000012.1"/>
</dbReference>
<evidence type="ECO:0008006" key="4">
    <source>
        <dbReference type="Google" id="ProtNLM"/>
    </source>
</evidence>
<organism evidence="2 3">
    <name type="scientific">Brachyspira hampsonii</name>
    <dbReference type="NCBI Taxonomy" id="1287055"/>
    <lineage>
        <taxon>Bacteria</taxon>
        <taxon>Pseudomonadati</taxon>
        <taxon>Spirochaetota</taxon>
        <taxon>Spirochaetia</taxon>
        <taxon>Brachyspirales</taxon>
        <taxon>Brachyspiraceae</taxon>
        <taxon>Brachyspira</taxon>
    </lineage>
</organism>
<keyword evidence="1" id="KW-0732">Signal</keyword>
<comment type="caution">
    <text evidence="2">The sequence shown here is derived from an EMBL/GenBank/DDBJ whole genome shotgun (WGS) entry which is preliminary data.</text>
</comment>
<reference evidence="2 3" key="1">
    <citation type="submission" date="2016-08" db="EMBL/GenBank/DDBJ databases">
        <title>Characterization and recognition of Brachyspira hampsonii sp. nov., a novel intestinal spirochete that is pathogenic to pigs.</title>
        <authorList>
            <person name="Mirajkar N."/>
            <person name="La T."/>
            <person name="Phillips N."/>
            <person name="Hampson D."/>
            <person name="Gebhart C."/>
        </authorList>
    </citation>
    <scope>NUCLEOTIDE SEQUENCE [LARGE SCALE GENOMIC DNA]</scope>
    <source>
        <strain evidence="2 3">P280/1</strain>
    </source>
</reference>